<dbReference type="SMART" id="SM01169">
    <property type="entry name" value="DUF1943"/>
    <property type="match status" value="1"/>
</dbReference>
<reference evidence="11" key="1">
    <citation type="journal article" date="2023" name="Insect Mol. Biol.">
        <title>Genome sequencing provides insights into the evolution of gene families encoding plant cell wall-degrading enzymes in longhorned beetles.</title>
        <authorList>
            <person name="Shin N.R."/>
            <person name="Okamura Y."/>
            <person name="Kirsch R."/>
            <person name="Pauchet Y."/>
        </authorList>
    </citation>
    <scope>NUCLEOTIDE SEQUENCE</scope>
    <source>
        <strain evidence="11">MMC_N1</strain>
    </source>
</reference>
<dbReference type="SMART" id="SM00638">
    <property type="entry name" value="LPD_N"/>
    <property type="match status" value="1"/>
</dbReference>
<dbReference type="Pfam" id="PF06448">
    <property type="entry name" value="DUF1081"/>
    <property type="match status" value="1"/>
</dbReference>
<dbReference type="Pfam" id="PF01347">
    <property type="entry name" value="Vitellogenin_N"/>
    <property type="match status" value="1"/>
</dbReference>
<evidence type="ECO:0000256" key="1">
    <source>
        <dbReference type="ARBA" id="ARBA00004613"/>
    </source>
</evidence>
<evidence type="ECO:0000256" key="8">
    <source>
        <dbReference type="ARBA" id="ARBA00023180"/>
    </source>
</evidence>
<proteinExistence type="predicted"/>
<evidence type="ECO:0000256" key="5">
    <source>
        <dbReference type="ARBA" id="ARBA00022761"/>
    </source>
</evidence>
<dbReference type="InterPro" id="IPR015819">
    <property type="entry name" value="Lipid_transp_b-sht_shell"/>
</dbReference>
<protein>
    <recommendedName>
        <fullName evidence="10">Vitellogenin domain-containing protein</fullName>
    </recommendedName>
</protein>
<dbReference type="InterPro" id="IPR015817">
    <property type="entry name" value="Vitellinogen_open_b-sht_sub1"/>
</dbReference>
<comment type="caution">
    <text evidence="9">Lacks conserved residue(s) required for the propagation of feature annotation.</text>
</comment>
<dbReference type="Pfam" id="PF09172">
    <property type="entry name" value="Vit_open_b-sht"/>
    <property type="match status" value="1"/>
</dbReference>
<evidence type="ECO:0000313" key="11">
    <source>
        <dbReference type="EMBL" id="KAJ8968085.1"/>
    </source>
</evidence>
<dbReference type="InterPro" id="IPR001747">
    <property type="entry name" value="Vitellogenin_N"/>
</dbReference>
<dbReference type="Proteomes" id="UP001162164">
    <property type="component" value="Unassembled WGS sequence"/>
</dbReference>
<evidence type="ECO:0000256" key="6">
    <source>
        <dbReference type="ARBA" id="ARBA00023055"/>
    </source>
</evidence>
<dbReference type="InterPro" id="IPR015255">
    <property type="entry name" value="Vitellinogen_open_b-sht"/>
</dbReference>
<dbReference type="EMBL" id="JAPWTJ010002067">
    <property type="protein sequence ID" value="KAJ8968085.1"/>
    <property type="molecule type" value="Genomic_DNA"/>
</dbReference>
<gene>
    <name evidence="11" type="ORF">NQ317_002630</name>
</gene>
<keyword evidence="12" id="KW-1185">Reference proteome</keyword>
<dbReference type="InterPro" id="IPR015816">
    <property type="entry name" value="Vitellinogen_b-sht_N"/>
</dbReference>
<evidence type="ECO:0000256" key="9">
    <source>
        <dbReference type="PROSITE-ProRule" id="PRU00557"/>
    </source>
</evidence>
<dbReference type="PROSITE" id="PS51211">
    <property type="entry name" value="VITELLOGENIN"/>
    <property type="match status" value="1"/>
</dbReference>
<keyword evidence="5" id="KW-0758">Storage protein</keyword>
<dbReference type="InterPro" id="IPR009454">
    <property type="entry name" value="Lipid_transpt_open_b-sht"/>
</dbReference>
<dbReference type="Gene3D" id="2.20.80.10">
    <property type="entry name" value="Lipovitellin-phosvitin complex, chain A, domain 4"/>
    <property type="match status" value="1"/>
</dbReference>
<evidence type="ECO:0000256" key="2">
    <source>
        <dbReference type="ARBA" id="ARBA00022448"/>
    </source>
</evidence>
<accession>A0ABQ9IX70</accession>
<keyword evidence="3" id="KW-0964">Secreted</keyword>
<dbReference type="SUPFAM" id="SSF56968">
    <property type="entry name" value="Lipovitellin-phosvitin complex, beta-sheet shell regions"/>
    <property type="match status" value="2"/>
</dbReference>
<dbReference type="PANTHER" id="PTHR23345:SF15">
    <property type="entry name" value="VITELLOGENIN 1-RELATED"/>
    <property type="match status" value="1"/>
</dbReference>
<comment type="caution">
    <text evidence="11">The sequence shown here is derived from an EMBL/GenBank/DDBJ whole genome shotgun (WGS) entry which is preliminary data.</text>
</comment>
<keyword evidence="8" id="KW-0325">Glycoprotein</keyword>
<evidence type="ECO:0000313" key="12">
    <source>
        <dbReference type="Proteomes" id="UP001162164"/>
    </source>
</evidence>
<dbReference type="InterPro" id="IPR011030">
    <property type="entry name" value="Lipovitellin_superhlx_dom"/>
</dbReference>
<sequence length="1474" mass="167548">MNTIYLFNLFNITQTILNTCEKEMIHWKIQMYVACHKNARLRRIIRDNDNGTGKFKYGPNTQQNYKYSVEIRSLFNGTSKNDSSLYVEGTVGLGFLTPCDGLLTLSDIKLSEIIPKDGSESPEHANSQQFADMLSEYSLRFAFKDGIITELCPREEEQSWVLNFKRGVLSMLHNTMKRLDMDHSVDEEDVRGRCTTYYKVVGAKETSLLIEKRKDLDSCHGRSKLHSILQSTSIPLFQSNVRRENILKSSSECGLSIDHNIYKEITCKDIHVLQPFSNKNTGASTVVVQKLVLLNEELRETISDGIEISRRASLSFDHTVTPKSTHDDLRSSKDLIRQLCKLNGQDVRIELSELFSRFIRSLRLLSYTSISTLYGQARSTCPNGKRNFQDALPYVNTAASVALMKDIILKEPISESTVNEWLASIAFIGSPDADMMKASLQLLRTKTFTPNIALSVSSLTHTYCIQHTNCIDNDSVYSIVQYLESYLQEIIKRNIDRTTYDNIMVTLKALSNIGVISEDFQTELFKVIENSSLDVGIRIGAVETFRRLPCEGTRSYFERIFRNQDEDAEVRILSYLQIMRCPNYLLIRTIRHTLQHEEVNQVGSFIWTHLNNILKSAIPSRVEIQSLLSDRDLVKKFDSDVRKYSHNFEGSMYFDDYNFGGSYESNIIFSTSSYIPRSGMLNLTVDLFGESVNLLEVYGRAEGFEHYLESLFGPKGSSKTVKDNIMDKLRWARSTGENEVIKSQVEALPNVVNTISEPKVALGLKVFGNEINYATFNGEKEIRDAIETLNPVYHLKRILSGKEINYNKAAMFLDSNYVVPSGAGLPLSLNAIGTASINIKLYGSLQAAGFSKDKELELDLTANIQPTVSLDITGEMSVDAFYASTGIKLKTNMYTDSAIKATAKVRGTKLASIKFSLPKQTNEIFAARSELLVKKNDKEEPQSGISAGGSKSRCFFWSAVSRAVGLNLCADYNFVNVVEMENMPHLLLAGPAGFRWYLNKTDPTANVYLFEYKWTKRRDMSVVSLTFDTPGSQMKTLLSANLTIDKHTQNLTMIAQSTEGTVLTRGRYKNTEDEKFIQATLDINNKNHFDASAALTRHKLRNGFSYRPTAYLEITGDRVVTLEGAVDWINKKGISQHSVDLNFHTKRLRSKLFGYISKSDSSFEVNLYNDYKFHRVKEQRIALKFGVANRSRKNIFVIVGFCNLNTTAYPNINFASDATFQKSGGHMDLTVKLLQNPLSEDHPEADFQTLRFNLLYSYKTYSDNKRTVTVIAGVSRKSTNLALKSEFIYETYRHDINLAAVVKYGNNKQVSMTFYWSYPRTTLEQIKAHVNITIPSFTPMVLKVDIEEKTPKDYIVDIKGTWFSGHSMTAVGFYQDKSVGPSSNHHVKLFLKSPNFKEVNTDLQFYRDNDILKVDLKVFHNNNDYQLFFQHQSVSTNETKTLAKIKYKTQLYRFISSIYDAEYKKIHAELKLDQ</sequence>
<organism evidence="11 12">
    <name type="scientific">Molorchus minor</name>
    <dbReference type="NCBI Taxonomy" id="1323400"/>
    <lineage>
        <taxon>Eukaryota</taxon>
        <taxon>Metazoa</taxon>
        <taxon>Ecdysozoa</taxon>
        <taxon>Arthropoda</taxon>
        <taxon>Hexapoda</taxon>
        <taxon>Insecta</taxon>
        <taxon>Pterygota</taxon>
        <taxon>Neoptera</taxon>
        <taxon>Endopterygota</taxon>
        <taxon>Coleoptera</taxon>
        <taxon>Polyphaga</taxon>
        <taxon>Cucujiformia</taxon>
        <taxon>Chrysomeloidea</taxon>
        <taxon>Cerambycidae</taxon>
        <taxon>Lamiinae</taxon>
        <taxon>Monochamini</taxon>
        <taxon>Molorchus</taxon>
    </lineage>
</organism>
<dbReference type="SUPFAM" id="SSF48431">
    <property type="entry name" value="Lipovitellin-phosvitin complex, superhelical domain"/>
    <property type="match status" value="1"/>
</dbReference>
<evidence type="ECO:0000256" key="7">
    <source>
        <dbReference type="ARBA" id="ARBA00023157"/>
    </source>
</evidence>
<dbReference type="Gene3D" id="2.20.50.20">
    <property type="entry name" value="Lipovitellin. Chain A, domain 3"/>
    <property type="match status" value="1"/>
</dbReference>
<dbReference type="InterPro" id="IPR050733">
    <property type="entry name" value="Vitellogenin/Apolipophorin"/>
</dbReference>
<dbReference type="Gene3D" id="2.30.230.10">
    <property type="entry name" value="Lipovitellin, beta-sheet shell regions, chain A"/>
    <property type="match status" value="1"/>
</dbReference>
<keyword evidence="4" id="KW-0732">Signal</keyword>
<comment type="subcellular location">
    <subcellularLocation>
        <location evidence="1">Secreted</location>
    </subcellularLocation>
</comment>
<keyword evidence="2" id="KW-0813">Transport</keyword>
<feature type="domain" description="Vitellogenin" evidence="10">
    <location>
        <begin position="57"/>
        <end position="679"/>
    </location>
</feature>
<dbReference type="PANTHER" id="PTHR23345">
    <property type="entry name" value="VITELLOGENIN-RELATED"/>
    <property type="match status" value="1"/>
</dbReference>
<name>A0ABQ9IX70_9CUCU</name>
<keyword evidence="7" id="KW-1015">Disulfide bond</keyword>
<evidence type="ECO:0000256" key="3">
    <source>
        <dbReference type="ARBA" id="ARBA00022525"/>
    </source>
</evidence>
<evidence type="ECO:0000259" key="10">
    <source>
        <dbReference type="PROSITE" id="PS51211"/>
    </source>
</evidence>
<dbReference type="Gene3D" id="1.25.10.20">
    <property type="entry name" value="Vitellinogen, superhelical"/>
    <property type="match status" value="1"/>
</dbReference>
<keyword evidence="6" id="KW-0445">Lipid transport</keyword>
<evidence type="ECO:0000256" key="4">
    <source>
        <dbReference type="ARBA" id="ARBA00022729"/>
    </source>
</evidence>